<dbReference type="KEGG" id="asip:AQUSIP_15110"/>
<feature type="domain" description="Rod shape-determining protein MreC beta-barrel core" evidence="5">
    <location>
        <begin position="100"/>
        <end position="245"/>
    </location>
</feature>
<organism evidence="6 7">
    <name type="scientific">Aquicella siphonis</name>
    <dbReference type="NCBI Taxonomy" id="254247"/>
    <lineage>
        <taxon>Bacteria</taxon>
        <taxon>Pseudomonadati</taxon>
        <taxon>Pseudomonadota</taxon>
        <taxon>Gammaproteobacteria</taxon>
        <taxon>Legionellales</taxon>
        <taxon>Coxiellaceae</taxon>
        <taxon>Aquicella</taxon>
    </lineage>
</organism>
<name>A0A5E4PHY7_9COXI</name>
<proteinExistence type="inferred from homology"/>
<comment type="similarity">
    <text evidence="1">Belongs to the MreC family.</text>
</comment>
<dbReference type="GO" id="GO:0008360">
    <property type="term" value="P:regulation of cell shape"/>
    <property type="evidence" value="ECO:0007669"/>
    <property type="project" value="UniProtKB-KW"/>
</dbReference>
<dbReference type="InterPro" id="IPR042177">
    <property type="entry name" value="Cell/Rod_1"/>
</dbReference>
<evidence type="ECO:0000256" key="4">
    <source>
        <dbReference type="ARBA" id="ARBA00032089"/>
    </source>
</evidence>
<dbReference type="EMBL" id="LR699119">
    <property type="protein sequence ID" value="VVC76205.1"/>
    <property type="molecule type" value="Genomic_DNA"/>
</dbReference>
<evidence type="ECO:0000313" key="6">
    <source>
        <dbReference type="EMBL" id="VVC76205.1"/>
    </source>
</evidence>
<dbReference type="PANTHER" id="PTHR34138:SF1">
    <property type="entry name" value="CELL SHAPE-DETERMINING PROTEIN MREC"/>
    <property type="match status" value="1"/>
</dbReference>
<evidence type="ECO:0000259" key="5">
    <source>
        <dbReference type="Pfam" id="PF04085"/>
    </source>
</evidence>
<dbReference type="Pfam" id="PF04085">
    <property type="entry name" value="MreC"/>
    <property type="match status" value="1"/>
</dbReference>
<dbReference type="PIRSF" id="PIRSF038471">
    <property type="entry name" value="MreC"/>
    <property type="match status" value="1"/>
</dbReference>
<dbReference type="GO" id="GO:0005886">
    <property type="term" value="C:plasma membrane"/>
    <property type="evidence" value="ECO:0007669"/>
    <property type="project" value="TreeGrafter"/>
</dbReference>
<evidence type="ECO:0000313" key="7">
    <source>
        <dbReference type="Proteomes" id="UP000324194"/>
    </source>
</evidence>
<dbReference type="InterPro" id="IPR055342">
    <property type="entry name" value="MreC_beta-barrel_core"/>
</dbReference>
<dbReference type="InterPro" id="IPR007221">
    <property type="entry name" value="MreC"/>
</dbReference>
<dbReference type="NCBIfam" id="TIGR00219">
    <property type="entry name" value="mreC"/>
    <property type="match status" value="1"/>
</dbReference>
<sequence>MVMDKRLEAFASIRAALSLPLAPLQYIVSWPTNFIDTVKSVISTHDDLVNENLSLKAEQLLLRSQLQRLIAVESENNYLKALFQSSKQVKGKTLIAELLAVDFEPFVNQVVLNKGTRDGVYVGQPVLDATGIMGQVIQAGPITSRVLLVNDPRSGVAVQNVRTGMRAVAVGDSYSGKLKLMYVPNTADIKVNDIFLSSGLGDRYPEGYPVGKVISVNKDPARQFAEVYIQPSAHLNSSRQVLLIWNQRNA</sequence>
<dbReference type="Gene3D" id="2.40.10.350">
    <property type="entry name" value="Rod shape-determining protein MreC, domain 2"/>
    <property type="match status" value="1"/>
</dbReference>
<evidence type="ECO:0000256" key="2">
    <source>
        <dbReference type="ARBA" id="ARBA00013855"/>
    </source>
</evidence>
<dbReference type="InterPro" id="IPR042175">
    <property type="entry name" value="Cell/Rod_MreC_2"/>
</dbReference>
<accession>A0A5E4PHY7</accession>
<reference evidence="6 7" key="1">
    <citation type="submission" date="2019-08" db="EMBL/GenBank/DDBJ databases">
        <authorList>
            <person name="Guy L."/>
        </authorList>
    </citation>
    <scope>NUCLEOTIDE SEQUENCE [LARGE SCALE GENOMIC DNA]</scope>
    <source>
        <strain evidence="6 7">SGT-108</strain>
    </source>
</reference>
<gene>
    <name evidence="6" type="primary">mreC</name>
    <name evidence="6" type="ORF">AQUSIP_15110</name>
</gene>
<keyword evidence="7" id="KW-1185">Reference proteome</keyword>
<evidence type="ECO:0000256" key="3">
    <source>
        <dbReference type="ARBA" id="ARBA00022960"/>
    </source>
</evidence>
<dbReference type="Proteomes" id="UP000324194">
    <property type="component" value="Chromosome 1"/>
</dbReference>
<dbReference type="AlphaFoldDB" id="A0A5E4PHY7"/>
<protein>
    <recommendedName>
        <fullName evidence="2">Cell shape-determining protein MreC</fullName>
    </recommendedName>
    <alternativeName>
        <fullName evidence="4">Cell shape protein MreC</fullName>
    </alternativeName>
</protein>
<keyword evidence="3" id="KW-0133">Cell shape</keyword>
<evidence type="ECO:0000256" key="1">
    <source>
        <dbReference type="ARBA" id="ARBA00009369"/>
    </source>
</evidence>
<dbReference type="Gene3D" id="2.40.10.340">
    <property type="entry name" value="Rod shape-determining protein MreC, domain 1"/>
    <property type="match status" value="1"/>
</dbReference>
<dbReference type="PANTHER" id="PTHR34138">
    <property type="entry name" value="CELL SHAPE-DETERMINING PROTEIN MREC"/>
    <property type="match status" value="1"/>
</dbReference>